<feature type="region of interest" description="Disordered" evidence="1">
    <location>
        <begin position="199"/>
        <end position="240"/>
    </location>
</feature>
<dbReference type="Proteomes" id="UP001189429">
    <property type="component" value="Unassembled WGS sequence"/>
</dbReference>
<accession>A0ABN9SN97</accession>
<evidence type="ECO:0000256" key="1">
    <source>
        <dbReference type="SAM" id="MobiDB-lite"/>
    </source>
</evidence>
<evidence type="ECO:0000313" key="3">
    <source>
        <dbReference type="Proteomes" id="UP001189429"/>
    </source>
</evidence>
<evidence type="ECO:0000313" key="2">
    <source>
        <dbReference type="EMBL" id="CAK0833298.1"/>
    </source>
</evidence>
<proteinExistence type="predicted"/>
<comment type="caution">
    <text evidence="2">The sequence shown here is derived from an EMBL/GenBank/DDBJ whole genome shotgun (WGS) entry which is preliminary data.</text>
</comment>
<feature type="compositionally biased region" description="Basic and acidic residues" evidence="1">
    <location>
        <begin position="333"/>
        <end position="352"/>
    </location>
</feature>
<protein>
    <submittedName>
        <fullName evidence="2">Uncharacterized protein</fullName>
    </submittedName>
</protein>
<sequence>MVKCVSSLSDGALHSQFTNDMQGSMSNMKGILVDSESIGRFFTDNPGDRATVIVRGKPIDNLVSGRKICLIENGTGCRSRGCHHVITVWGSAIFEDVISYSTMTDFIRDIWRHEVNDGAIIELMRARWGGGASVKFDPQAGIIVKDAERLPEPIYIERKRAMQTHNCTLINFALRDGVQPAPPVVSMLGVMKKPTSVTAAAASADKPDEPTEASGSSAPETHRGPNHWPRTVPYTGTSSPRSGYIVEIVERGSFTFLAQKILLRAAARKKSAIPEPGRADSLAQPSSSLVPASGVPAMDQVHQAAAPDGLDGEGAGGQERTPSTQPGDPEDGDGAKGPEIEATEPRDSKEVTEPDGAADIETRTSSDSDAPLKDPKEVKEPDGAVEIKTKTSSDSDAPLVPRRRPAAASQPRPEPSGEPAAASVDSDLDIVSINLAGATRRRRRQPRPGRYKVTNFCEAFNWHFRVVDEVGPRGNSLKDIAIYFESNEVSTAFSGIDAPEVSLGMLADSLSDALAHQGVRWTPKDNLSHAIENDSACQTELKNFLGKSGGCLFGVICNFFRSEVNGAISILKAEGRVHMAVDALRNVVSSGKATQPWAKCSVHGEMCQLRKAKRHVAGTTCQPWSKQGVGLILLDDSIFSLLAWPALSYRHLRDGLNGLLLAERTIKKIHHLWSQSCSAEPTLPAGRFLPQVSP</sequence>
<organism evidence="2 3">
    <name type="scientific">Prorocentrum cordatum</name>
    <dbReference type="NCBI Taxonomy" id="2364126"/>
    <lineage>
        <taxon>Eukaryota</taxon>
        <taxon>Sar</taxon>
        <taxon>Alveolata</taxon>
        <taxon>Dinophyceae</taxon>
        <taxon>Prorocentrales</taxon>
        <taxon>Prorocentraceae</taxon>
        <taxon>Prorocentrum</taxon>
    </lineage>
</organism>
<feature type="compositionally biased region" description="Basic and acidic residues" evidence="1">
    <location>
        <begin position="360"/>
        <end position="393"/>
    </location>
</feature>
<feature type="region of interest" description="Disordered" evidence="1">
    <location>
        <begin position="306"/>
        <end position="425"/>
    </location>
</feature>
<reference evidence="2" key="1">
    <citation type="submission" date="2023-10" db="EMBL/GenBank/DDBJ databases">
        <authorList>
            <person name="Chen Y."/>
            <person name="Shah S."/>
            <person name="Dougan E. K."/>
            <person name="Thang M."/>
            <person name="Chan C."/>
        </authorList>
    </citation>
    <scope>NUCLEOTIDE SEQUENCE [LARGE SCALE GENOMIC DNA]</scope>
</reference>
<feature type="region of interest" description="Disordered" evidence="1">
    <location>
        <begin position="273"/>
        <end position="293"/>
    </location>
</feature>
<gene>
    <name evidence="2" type="ORF">PCOR1329_LOCUS31035</name>
</gene>
<dbReference type="EMBL" id="CAUYUJ010012113">
    <property type="protein sequence ID" value="CAK0833298.1"/>
    <property type="molecule type" value="Genomic_DNA"/>
</dbReference>
<keyword evidence="3" id="KW-1185">Reference proteome</keyword>
<name>A0ABN9SN97_9DINO</name>